<proteinExistence type="predicted"/>
<dbReference type="Proteomes" id="UP001165090">
    <property type="component" value="Unassembled WGS sequence"/>
</dbReference>
<feature type="non-terminal residue" evidence="2">
    <location>
        <position position="1"/>
    </location>
</feature>
<reference evidence="2 3" key="1">
    <citation type="journal article" date="2023" name="IScience">
        <title>Expanded male sex-determining region conserved during the evolution of homothallism in the green alga Volvox.</title>
        <authorList>
            <person name="Yamamoto K."/>
            <person name="Matsuzaki R."/>
            <person name="Mahakham W."/>
            <person name="Heman W."/>
            <person name="Sekimoto H."/>
            <person name="Kawachi M."/>
            <person name="Minakuchi Y."/>
            <person name="Toyoda A."/>
            <person name="Nozaki H."/>
        </authorList>
    </citation>
    <scope>NUCLEOTIDE SEQUENCE [LARGE SCALE GENOMIC DNA]</scope>
    <source>
        <strain evidence="2 3">NIES-4468</strain>
    </source>
</reference>
<name>A0ABQ5SI43_9CHLO</name>
<keyword evidence="3" id="KW-1185">Reference proteome</keyword>
<evidence type="ECO:0008006" key="4">
    <source>
        <dbReference type="Google" id="ProtNLM"/>
    </source>
</evidence>
<feature type="compositionally biased region" description="Polar residues" evidence="1">
    <location>
        <begin position="324"/>
        <end position="342"/>
    </location>
</feature>
<organism evidence="2 3">
    <name type="scientific">Volvox africanus</name>
    <dbReference type="NCBI Taxonomy" id="51714"/>
    <lineage>
        <taxon>Eukaryota</taxon>
        <taxon>Viridiplantae</taxon>
        <taxon>Chlorophyta</taxon>
        <taxon>core chlorophytes</taxon>
        <taxon>Chlorophyceae</taxon>
        <taxon>CS clade</taxon>
        <taxon>Chlamydomonadales</taxon>
        <taxon>Volvocaceae</taxon>
        <taxon>Volvox</taxon>
    </lineage>
</organism>
<comment type="caution">
    <text evidence="2">The sequence shown here is derived from an EMBL/GenBank/DDBJ whole genome shotgun (WGS) entry which is preliminary data.</text>
</comment>
<dbReference type="Gene3D" id="1.20.1270.60">
    <property type="entry name" value="Arfaptin homology (AH) domain/BAR domain"/>
    <property type="match status" value="1"/>
</dbReference>
<sequence length="406" mass="44625">FHSVFCFVYVSLLTSRYWLDIAQTSRSAYLQLPESLNLSASSAPRAEVMGIWKRVTEKTKQAIGLKANSAEWRPTSNDRNLAMIEEARRFSRQLKVLHRELKDVESRIEVSFGVLKTVLNAPLPRAYEFTDKGPVPVEKEASIVGAGVAFETLNVATSDLKSKLQIEVLSPLEQWQNAFRMIKIRNVKCMELRLELDAKRREAAAMAVGLEKQKSKANMAETDKAAADALKASAAPPGIPTSASNKWEDAEFKLQKEEDKVARLHQRFRDIEEEVYTALLALINDTKVLKQYAATALVVFQQAYGHAYTAFGIIPPDESPPLATATNSAVATPTKAPSSLSGHENIPPAPAMIGTGNAKGGPDTPVQVPPPVKLSEPQVPTAPAWYTEAKQHAEPMNYGDDSDEDI</sequence>
<accession>A0ABQ5SI43</accession>
<dbReference type="InterPro" id="IPR027267">
    <property type="entry name" value="AH/BAR_dom_sf"/>
</dbReference>
<protein>
    <recommendedName>
        <fullName evidence="4">BAR domain-containing protein</fullName>
    </recommendedName>
</protein>
<feature type="region of interest" description="Disordered" evidence="1">
    <location>
        <begin position="324"/>
        <end position="406"/>
    </location>
</feature>
<gene>
    <name evidence="2" type="ORF">VaNZ11_013925</name>
</gene>
<evidence type="ECO:0000313" key="2">
    <source>
        <dbReference type="EMBL" id="GLI69339.1"/>
    </source>
</evidence>
<evidence type="ECO:0000256" key="1">
    <source>
        <dbReference type="SAM" id="MobiDB-lite"/>
    </source>
</evidence>
<dbReference type="EMBL" id="BSDZ01000086">
    <property type="protein sequence ID" value="GLI69339.1"/>
    <property type="molecule type" value="Genomic_DNA"/>
</dbReference>
<evidence type="ECO:0000313" key="3">
    <source>
        <dbReference type="Proteomes" id="UP001165090"/>
    </source>
</evidence>